<evidence type="ECO:0000256" key="1">
    <source>
        <dbReference type="ARBA" id="ARBA00007447"/>
    </source>
</evidence>
<dbReference type="PANTHER" id="PTHR47966:SF51">
    <property type="entry name" value="BETA-SITE APP-CLEAVING ENZYME, ISOFORM A-RELATED"/>
    <property type="match status" value="1"/>
</dbReference>
<name>A0A8K0UFJ5_9AGAR</name>
<dbReference type="CDD" id="cd05471">
    <property type="entry name" value="pepsin_like"/>
    <property type="match status" value="1"/>
</dbReference>
<dbReference type="Gene3D" id="2.40.70.10">
    <property type="entry name" value="Acid Proteases"/>
    <property type="match status" value="2"/>
</dbReference>
<sequence>MLTIAFVVSALQLLVAASPSPLPNGVQRIALTRRQEQNNTAPPDLDNLAEEVQDVLFKHIGGFQSYQENMGQVHPLAPVDDLISNNITKRSAVAFVPIQSGGAGLWTGIMEAGTPAQGPYRVGFDTGSASLVLLSSTCTSSDCQSHPRYNPTTSSTSVDRRKPFNLKITDSDSVSGNQYADTISVGGLTATGQVLGAANKYPSGFKNFDVPPDGRMGLAYQSISAYNSPSVPQTLNARGETAAPVFSMYIGRPHPYAYPEILFGGIDSGAFRFGTLTYTPVTSKGFWQINIDSIQAGSNQQTVGRTAAIIDTGSSLIIGDRVGVDKLYATIPGSQAIGKGMYTVPCADIPTVTLTIGGTAFPINPDYFNQGPVSVGSSQCVGGIVAAPQTTPRLKYWTVGDVFLRGVYSVFDYGADRVGFAPTRF</sequence>
<keyword evidence="2 5" id="KW-0064">Aspartyl protease</keyword>
<keyword evidence="4" id="KW-1015">Disulfide bond</keyword>
<dbReference type="OrthoDB" id="15189at2759"/>
<dbReference type="AlphaFoldDB" id="A0A8K0UFJ5"/>
<dbReference type="InterPro" id="IPR001461">
    <property type="entry name" value="Aspartic_peptidase_A1"/>
</dbReference>
<dbReference type="InterPro" id="IPR033121">
    <property type="entry name" value="PEPTIDASE_A1"/>
</dbReference>
<keyword evidence="9" id="KW-1185">Reference proteome</keyword>
<dbReference type="InterPro" id="IPR021109">
    <property type="entry name" value="Peptidase_aspartic_dom_sf"/>
</dbReference>
<comment type="similarity">
    <text evidence="1 5">Belongs to the peptidase A1 family.</text>
</comment>
<dbReference type="Proteomes" id="UP000813824">
    <property type="component" value="Unassembled WGS sequence"/>
</dbReference>
<dbReference type="EMBL" id="JAEVFJ010000044">
    <property type="protein sequence ID" value="KAH8085459.1"/>
    <property type="molecule type" value="Genomic_DNA"/>
</dbReference>
<keyword evidence="6" id="KW-0732">Signal</keyword>
<feature type="chain" id="PRO_5035455235" evidence="6">
    <location>
        <begin position="18"/>
        <end position="425"/>
    </location>
</feature>
<dbReference type="GO" id="GO:0006508">
    <property type="term" value="P:proteolysis"/>
    <property type="evidence" value="ECO:0007669"/>
    <property type="project" value="UniProtKB-KW"/>
</dbReference>
<evidence type="ECO:0000313" key="9">
    <source>
        <dbReference type="Proteomes" id="UP000813824"/>
    </source>
</evidence>
<dbReference type="PROSITE" id="PS00141">
    <property type="entry name" value="ASP_PROTEASE"/>
    <property type="match status" value="1"/>
</dbReference>
<dbReference type="InterPro" id="IPR034164">
    <property type="entry name" value="Pepsin-like_dom"/>
</dbReference>
<feature type="active site" evidence="3">
    <location>
        <position position="311"/>
    </location>
</feature>
<keyword evidence="5" id="KW-0378">Hydrolase</keyword>
<organism evidence="8 9">
    <name type="scientific">Cristinia sonorae</name>
    <dbReference type="NCBI Taxonomy" id="1940300"/>
    <lineage>
        <taxon>Eukaryota</taxon>
        <taxon>Fungi</taxon>
        <taxon>Dikarya</taxon>
        <taxon>Basidiomycota</taxon>
        <taxon>Agaricomycotina</taxon>
        <taxon>Agaricomycetes</taxon>
        <taxon>Agaricomycetidae</taxon>
        <taxon>Agaricales</taxon>
        <taxon>Pleurotineae</taxon>
        <taxon>Stephanosporaceae</taxon>
        <taxon>Cristinia</taxon>
    </lineage>
</organism>
<keyword evidence="5 8" id="KW-0645">Protease</keyword>
<dbReference type="PROSITE" id="PS51767">
    <property type="entry name" value="PEPTIDASE_A1"/>
    <property type="match status" value="1"/>
</dbReference>
<evidence type="ECO:0000259" key="7">
    <source>
        <dbReference type="PROSITE" id="PS51767"/>
    </source>
</evidence>
<dbReference type="SUPFAM" id="SSF50630">
    <property type="entry name" value="Acid proteases"/>
    <property type="match status" value="1"/>
</dbReference>
<comment type="caution">
    <text evidence="8">The sequence shown here is derived from an EMBL/GenBank/DDBJ whole genome shotgun (WGS) entry which is preliminary data.</text>
</comment>
<feature type="disulfide bond" evidence="4">
    <location>
        <begin position="138"/>
        <end position="143"/>
    </location>
</feature>
<dbReference type="GO" id="GO:0004190">
    <property type="term" value="F:aspartic-type endopeptidase activity"/>
    <property type="evidence" value="ECO:0007669"/>
    <property type="project" value="UniProtKB-KW"/>
</dbReference>
<dbReference type="InterPro" id="IPR001969">
    <property type="entry name" value="Aspartic_peptidase_AS"/>
</dbReference>
<proteinExistence type="inferred from homology"/>
<dbReference type="PANTHER" id="PTHR47966">
    <property type="entry name" value="BETA-SITE APP-CLEAVING ENZYME, ISOFORM A-RELATED"/>
    <property type="match status" value="1"/>
</dbReference>
<feature type="signal peptide" evidence="6">
    <location>
        <begin position="1"/>
        <end position="17"/>
    </location>
</feature>
<protein>
    <submittedName>
        <fullName evidence="8">Acid protease</fullName>
    </submittedName>
</protein>
<feature type="active site" evidence="3">
    <location>
        <position position="125"/>
    </location>
</feature>
<evidence type="ECO:0000256" key="2">
    <source>
        <dbReference type="ARBA" id="ARBA00022750"/>
    </source>
</evidence>
<evidence type="ECO:0000256" key="4">
    <source>
        <dbReference type="PIRSR" id="PIRSR601461-2"/>
    </source>
</evidence>
<evidence type="ECO:0000313" key="8">
    <source>
        <dbReference type="EMBL" id="KAH8085459.1"/>
    </source>
</evidence>
<evidence type="ECO:0000256" key="6">
    <source>
        <dbReference type="SAM" id="SignalP"/>
    </source>
</evidence>
<dbReference type="PRINTS" id="PR00792">
    <property type="entry name" value="PEPSIN"/>
</dbReference>
<dbReference type="Pfam" id="PF00026">
    <property type="entry name" value="Asp"/>
    <property type="match status" value="1"/>
</dbReference>
<gene>
    <name evidence="8" type="ORF">BXZ70DRAFT_978661</name>
</gene>
<feature type="domain" description="Peptidase A1" evidence="7">
    <location>
        <begin position="106"/>
        <end position="421"/>
    </location>
</feature>
<evidence type="ECO:0000256" key="5">
    <source>
        <dbReference type="RuleBase" id="RU000454"/>
    </source>
</evidence>
<evidence type="ECO:0000256" key="3">
    <source>
        <dbReference type="PIRSR" id="PIRSR601461-1"/>
    </source>
</evidence>
<reference evidence="8" key="1">
    <citation type="journal article" date="2021" name="New Phytol.">
        <title>Evolutionary innovations through gain and loss of genes in the ectomycorrhizal Boletales.</title>
        <authorList>
            <person name="Wu G."/>
            <person name="Miyauchi S."/>
            <person name="Morin E."/>
            <person name="Kuo A."/>
            <person name="Drula E."/>
            <person name="Varga T."/>
            <person name="Kohler A."/>
            <person name="Feng B."/>
            <person name="Cao Y."/>
            <person name="Lipzen A."/>
            <person name="Daum C."/>
            <person name="Hundley H."/>
            <person name="Pangilinan J."/>
            <person name="Johnson J."/>
            <person name="Barry K."/>
            <person name="LaButti K."/>
            <person name="Ng V."/>
            <person name="Ahrendt S."/>
            <person name="Min B."/>
            <person name="Choi I.G."/>
            <person name="Park H."/>
            <person name="Plett J.M."/>
            <person name="Magnuson J."/>
            <person name="Spatafora J.W."/>
            <person name="Nagy L.G."/>
            <person name="Henrissat B."/>
            <person name="Grigoriev I.V."/>
            <person name="Yang Z.L."/>
            <person name="Xu J."/>
            <person name="Martin F.M."/>
        </authorList>
    </citation>
    <scope>NUCLEOTIDE SEQUENCE</scope>
    <source>
        <strain evidence="8">KKN 215</strain>
    </source>
</reference>
<accession>A0A8K0UFJ5</accession>